<feature type="compositionally biased region" description="Basic and acidic residues" evidence="5">
    <location>
        <begin position="110"/>
        <end position="127"/>
    </location>
</feature>
<feature type="transmembrane region" description="Helical" evidence="6">
    <location>
        <begin position="30"/>
        <end position="51"/>
    </location>
</feature>
<protein>
    <submittedName>
        <fullName evidence="9">RNA helicase, putative</fullName>
    </submittedName>
</protein>
<comment type="caution">
    <text evidence="9">The sequence shown here is derived from an EMBL/GenBank/DDBJ whole genome shotgun (WGS) entry which is preliminary data.</text>
</comment>
<evidence type="ECO:0000256" key="6">
    <source>
        <dbReference type="SAM" id="Phobius"/>
    </source>
</evidence>
<organism evidence="9 10">
    <name type="scientific">Trypanosoma cruzi marinkellei</name>
    <dbReference type="NCBI Taxonomy" id="85056"/>
    <lineage>
        <taxon>Eukaryota</taxon>
        <taxon>Discoba</taxon>
        <taxon>Euglenozoa</taxon>
        <taxon>Kinetoplastea</taxon>
        <taxon>Metakinetoplastina</taxon>
        <taxon>Trypanosomatida</taxon>
        <taxon>Trypanosomatidae</taxon>
        <taxon>Trypanosoma</taxon>
        <taxon>Schizotrypanum</taxon>
    </lineage>
</organism>
<gene>
    <name evidence="9" type="ORF">MOQ_001245</name>
</gene>
<dbReference type="Gene3D" id="2.60.40.150">
    <property type="entry name" value="C2 domain"/>
    <property type="match status" value="2"/>
</dbReference>
<dbReference type="InterPro" id="IPR027417">
    <property type="entry name" value="P-loop_NTPase"/>
</dbReference>
<dbReference type="PROSITE" id="PS51192">
    <property type="entry name" value="HELICASE_ATP_BIND_1"/>
    <property type="match status" value="2"/>
</dbReference>
<dbReference type="Gene3D" id="3.40.50.300">
    <property type="entry name" value="P-loop containing nucleotide triphosphate hydrolases"/>
    <property type="match status" value="4"/>
</dbReference>
<dbReference type="InterPro" id="IPR036388">
    <property type="entry name" value="WH-like_DNA-bd_sf"/>
</dbReference>
<dbReference type="Gene3D" id="1.10.3380.10">
    <property type="entry name" value="Sec63 N-terminal domain-like domain"/>
    <property type="match status" value="2"/>
</dbReference>
<keyword evidence="6" id="KW-0472">Membrane</keyword>
<reference evidence="9 10" key="1">
    <citation type="journal article" date="2012" name="BMC Genomics">
        <title>Comparative genomic analysis of human infective Trypanosoma cruzi lineages with the bat-restricted subspecies T. cruzi marinkellei.</title>
        <authorList>
            <person name="Franzen O."/>
            <person name="Talavera-Lopez C."/>
            <person name="Ochaya S."/>
            <person name="Butler C.E."/>
            <person name="Messenger L.A."/>
            <person name="Lewis M.D."/>
            <person name="Llewellyn M.S."/>
            <person name="Marinkelle C.J."/>
            <person name="Tyler K.M."/>
            <person name="Miles M.A."/>
            <person name="Andersson B."/>
        </authorList>
    </citation>
    <scope>NUCLEOTIDE SEQUENCE [LARGE SCALE GENOMIC DNA]</scope>
    <source>
        <strain evidence="9 10">B7</strain>
    </source>
</reference>
<evidence type="ECO:0000256" key="4">
    <source>
        <dbReference type="ARBA" id="ARBA00022840"/>
    </source>
</evidence>
<feature type="region of interest" description="Disordered" evidence="5">
    <location>
        <begin position="102"/>
        <end position="127"/>
    </location>
</feature>
<feature type="domain" description="Helicase C-terminal" evidence="8">
    <location>
        <begin position="1528"/>
        <end position="1726"/>
    </location>
</feature>
<evidence type="ECO:0000259" key="7">
    <source>
        <dbReference type="PROSITE" id="PS51192"/>
    </source>
</evidence>
<evidence type="ECO:0000256" key="1">
    <source>
        <dbReference type="ARBA" id="ARBA00022741"/>
    </source>
</evidence>
<dbReference type="SMART" id="SM00487">
    <property type="entry name" value="DEXDc"/>
    <property type="match status" value="2"/>
</dbReference>
<accession>K2MTI5</accession>
<dbReference type="SUPFAM" id="SSF81296">
    <property type="entry name" value="E set domains"/>
    <property type="match status" value="1"/>
</dbReference>
<dbReference type="FunFam" id="1.10.10.10:FF:000024">
    <property type="entry name" value="U5 small nuclear ribonucleoprotein helicase"/>
    <property type="match status" value="1"/>
</dbReference>
<evidence type="ECO:0000256" key="5">
    <source>
        <dbReference type="SAM" id="MobiDB-lite"/>
    </source>
</evidence>
<keyword evidence="2" id="KW-0378">Hydrolase</keyword>
<dbReference type="PANTHER" id="PTHR47961">
    <property type="entry name" value="DNA POLYMERASE THETA, PUTATIVE (AFU_ORTHOLOGUE AFUA_1G05260)-RELATED"/>
    <property type="match status" value="1"/>
</dbReference>
<dbReference type="Pfam" id="PF00270">
    <property type="entry name" value="DEAD"/>
    <property type="match status" value="2"/>
</dbReference>
<dbReference type="InterPro" id="IPR014001">
    <property type="entry name" value="Helicase_ATP-bd"/>
</dbReference>
<evidence type="ECO:0000256" key="2">
    <source>
        <dbReference type="ARBA" id="ARBA00022801"/>
    </source>
</evidence>
<keyword evidence="4" id="KW-0067">ATP-binding</keyword>
<keyword evidence="6" id="KW-0812">Transmembrane</keyword>
<proteinExistence type="predicted"/>
<dbReference type="FunFam" id="1.10.10.10:FF:000012">
    <property type="entry name" value="U5 small nuclear ribonucleoprotein helicase"/>
    <property type="match status" value="1"/>
</dbReference>
<dbReference type="Pfam" id="PF23445">
    <property type="entry name" value="WHD_SNRNP200"/>
    <property type="match status" value="2"/>
</dbReference>
<feature type="domain" description="Helicase ATP-binding" evidence="7">
    <location>
        <begin position="459"/>
        <end position="643"/>
    </location>
</feature>
<feature type="region of interest" description="Disordered" evidence="5">
    <location>
        <begin position="1792"/>
        <end position="1814"/>
    </location>
</feature>
<dbReference type="InterPro" id="IPR003593">
    <property type="entry name" value="AAA+_ATPase"/>
</dbReference>
<dbReference type="Gene3D" id="1.10.10.10">
    <property type="entry name" value="Winged helix-like DNA-binding domain superfamily/Winged helix DNA-binding domain"/>
    <property type="match status" value="2"/>
</dbReference>
<dbReference type="GO" id="GO:0005524">
    <property type="term" value="F:ATP binding"/>
    <property type="evidence" value="ECO:0007669"/>
    <property type="project" value="UniProtKB-KW"/>
</dbReference>
<dbReference type="InterPro" id="IPR011545">
    <property type="entry name" value="DEAD/DEAH_box_helicase_dom"/>
</dbReference>
<dbReference type="FunFam" id="3.40.50.300:FF:000102">
    <property type="entry name" value="RNA helicase, activating signal cointegrator 1"/>
    <property type="match status" value="1"/>
</dbReference>
<dbReference type="GO" id="GO:0004386">
    <property type="term" value="F:helicase activity"/>
    <property type="evidence" value="ECO:0007669"/>
    <property type="project" value="UniProtKB-KW"/>
</dbReference>
<dbReference type="PANTHER" id="PTHR47961:SF13">
    <property type="entry name" value="ACTIVATING SIGNAL COINTEGRATOR 1 COMPLEX SUBUNIT 3"/>
    <property type="match status" value="1"/>
</dbReference>
<keyword evidence="6" id="KW-1133">Transmembrane helix</keyword>
<dbReference type="SMART" id="SM00382">
    <property type="entry name" value="AAA"/>
    <property type="match status" value="2"/>
</dbReference>
<keyword evidence="1" id="KW-0547">Nucleotide-binding</keyword>
<keyword evidence="10" id="KW-1185">Reference proteome</keyword>
<feature type="domain" description="Helicase C-terminal" evidence="8">
    <location>
        <begin position="672"/>
        <end position="874"/>
    </location>
</feature>
<dbReference type="FunFam" id="3.40.50.300:FF:000062">
    <property type="entry name" value="U5 small nuclear ribonucleoprotein helicase"/>
    <property type="match status" value="1"/>
</dbReference>
<dbReference type="Pfam" id="PF02889">
    <property type="entry name" value="Sec63"/>
    <property type="match status" value="2"/>
</dbReference>
<dbReference type="CDD" id="cd18795">
    <property type="entry name" value="SF2_C_Ski2"/>
    <property type="match status" value="2"/>
</dbReference>
<dbReference type="SUPFAM" id="SSF158702">
    <property type="entry name" value="Sec63 N-terminal domain-like"/>
    <property type="match status" value="2"/>
</dbReference>
<dbReference type="GO" id="GO:0003676">
    <property type="term" value="F:nucleic acid binding"/>
    <property type="evidence" value="ECO:0007669"/>
    <property type="project" value="InterPro"/>
</dbReference>
<evidence type="ECO:0000313" key="9">
    <source>
        <dbReference type="EMBL" id="EKF38548.1"/>
    </source>
</evidence>
<dbReference type="PIRSF" id="PIRSF039073">
    <property type="entry name" value="BRR2"/>
    <property type="match status" value="1"/>
</dbReference>
<dbReference type="FunFam" id="2.60.40.150:FF:000113">
    <property type="entry name" value="activating signal cointegrator 1 complex subunit 3"/>
    <property type="match status" value="1"/>
</dbReference>
<dbReference type="InterPro" id="IPR004179">
    <property type="entry name" value="Sec63-dom"/>
</dbReference>
<dbReference type="FunFam" id="1.10.3380.10:FF:000002">
    <property type="entry name" value="Activating signal cointegrator 1 complex subunit 3"/>
    <property type="match status" value="1"/>
</dbReference>
<dbReference type="SMART" id="SM00973">
    <property type="entry name" value="Sec63"/>
    <property type="match status" value="2"/>
</dbReference>
<dbReference type="InterPro" id="IPR001650">
    <property type="entry name" value="Helicase_C-like"/>
</dbReference>
<dbReference type="Proteomes" id="UP000007350">
    <property type="component" value="Unassembled WGS sequence"/>
</dbReference>
<evidence type="ECO:0000256" key="3">
    <source>
        <dbReference type="ARBA" id="ARBA00022806"/>
    </source>
</evidence>
<dbReference type="GO" id="GO:0016787">
    <property type="term" value="F:hydrolase activity"/>
    <property type="evidence" value="ECO:0007669"/>
    <property type="project" value="UniProtKB-KW"/>
</dbReference>
<dbReference type="PROSITE" id="PS51194">
    <property type="entry name" value="HELICASE_CTER"/>
    <property type="match status" value="2"/>
</dbReference>
<dbReference type="InterPro" id="IPR050474">
    <property type="entry name" value="Hel308_SKI2-like"/>
</dbReference>
<dbReference type="InterPro" id="IPR014756">
    <property type="entry name" value="Ig_E-set"/>
</dbReference>
<dbReference type="FunFam" id="3.40.50.300:FF:000231">
    <property type="entry name" value="Activating signal cointegrator 1 complex subunit 3"/>
    <property type="match status" value="1"/>
</dbReference>
<dbReference type="InterPro" id="IPR035892">
    <property type="entry name" value="C2_domain_sf"/>
</dbReference>
<dbReference type="InterPro" id="IPR036390">
    <property type="entry name" value="WH_DNA-bd_sf"/>
</dbReference>
<dbReference type="OrthoDB" id="5575at2759"/>
<feature type="domain" description="Helicase ATP-binding" evidence="7">
    <location>
        <begin position="1321"/>
        <end position="1497"/>
    </location>
</feature>
<name>K2MTI5_TRYCR</name>
<evidence type="ECO:0000259" key="8">
    <source>
        <dbReference type="PROSITE" id="PS51194"/>
    </source>
</evidence>
<dbReference type="SUPFAM" id="SSF52540">
    <property type="entry name" value="P-loop containing nucleoside triphosphate hydrolases"/>
    <property type="match status" value="3"/>
</dbReference>
<dbReference type="SUPFAM" id="SSF46785">
    <property type="entry name" value="Winged helix' DNA-binding domain"/>
    <property type="match status" value="2"/>
</dbReference>
<keyword evidence="3 9" id="KW-0347">Helicase</keyword>
<dbReference type="SMART" id="SM00490">
    <property type="entry name" value="HELICc"/>
    <property type="match status" value="2"/>
</dbReference>
<dbReference type="EMBL" id="AHKC01005475">
    <property type="protein sequence ID" value="EKF38548.1"/>
    <property type="molecule type" value="Genomic_DNA"/>
</dbReference>
<dbReference type="GO" id="GO:0180022">
    <property type="term" value="C:RQC-trigger complex"/>
    <property type="evidence" value="ECO:0007669"/>
    <property type="project" value="UniProtKB-ARBA"/>
</dbReference>
<sequence>MKETDQYPRSASRERFLLHNVLLLKGKKKCFFLAFFSLIMVLLKSQFIIAFDPAQLFLNDMPQRNLCQQCKAYDDGAEDPQDGRFYCNSCWAAYNGCSGDTKTGATKGGRRGDREKKSQKERVPRRKELAAMNTLSHDAQGVLRRLEGMYASCSHKRRSETHATSLLEDVSMVMTDTGKQKRASSFVGQFMQRQRTITVVSHSGEPLSPRGDRVGNVGRSAYQESRKVPLDILLSSVDDIVSQVYVNFDESMTQVILNALDRVTACDTQNQRDAMRVRVIDELLETLGDEHYDLLQCVMHRPRDIFLRLLEEFCTLEDDDDNTGAGNTSAASPQHALTVRFVKTAKQRSAMREVVFAHNGEATDQRWLAHMTQRYRQLMRESDLDQLFKRDLSATGSSMPTGATVVQKKDHIRIHVPPPTQKVMPMTERVCVATSLPEWTHAAFQTVTHLNAIQTTIFRTAFYTSQNMLVCAPTGAGKTVCALLVMLRCIQEHFVEGILNREFKIIFIAPMKALAQEMVENFSRRLAPFAMVVRELTGDMQLTKREVAQTQVIVTTPEKWDVITRKQSNEDLVQHVRLIIIDEIHLLNEDRGPVLEAIVARTLRQDELHADQQRPTRLVGLSATLPNYKDVANFLNVDLEEGLKVFGPEYRPVPLEQTFLGLHTGAKDKEHQLDWLAYTEVARNVREGHQVMVFVHSRKQTIGLAKYFAEEATKHDQGNLFKPSGKLPTEAVKRGGSLQGRELTNLFSSGFGVHHAGLIRHDRTTTEGLFRDGFIKVLVCTSTLAWGVNLPAHTVIIRGTHLYDPKRGGLVPISVLDVMQIFGRAGRPQYDTSGHGIIVSDEKDVGHYLRLLANALPIESQLQKTLADHLNAEIHAGTISSIVEGSRWLEYTYMWQRLRVNPLLYGLKIADVRRDPKLKTVRYELVSKVAEELANAGMIRYNPQTGAVDTTELGRIASHYYISHESIATFNQKMRRPDETWIDSLDIGSAMNIIASASEFSQLRVRQEELDELQKIHAMLPKKVQRYAIVGESADETSVEWKVTTLMKAYISRIHVEMHSLASDVNYVMQNAPRISRALFEIGVQRGRPLTTTIFLTICKCMEQRCWEFEHPLKQFSLDFTDAVQSHLDKKRPSMMLLQEMTAREIGSLVHNQRMGGVIAGLVATFPSVSLNVDVQPITHTILRVKVTITATFTWNSRYHGSSELFWLFVEDQDNNFIFHHETVSLKRKEVEMGVPVVVDLSVPIVPEYDMYSVRFYSDRWLGSQEDFTFSVAHLHLPDDTQLTTRLLPLAPLRLEVIPEAYHAIYEGFPQLNAVQTQVFHAMFHTDSSIFLGAPTGSGKTVAAEMAMLRVFEKCPPGSKIVYIAPLKALVKERVKDWTARFDRHLGRRVLELSGDVNPDIAALVRADILCTTPEKWDGLSRSWQVRRYVTAVRLVIFDEIHMLGSDRGPILEVIVSRMRYIGWHRQAPIRLVGLSTAVANPADLSSWLGVQEKWAIFNFDPSVRPVPMRVYISGHHGRNYCPRMAAMNKPMYNAICEKSPNKPVIVFVSSRRQTRLTAMALIGFLLMEQNTAKFVRMDVDEVTALTEKVSDPYVKHCMQFGVGIHHAGLLGEDRTVVENAFLAGKLQILVATSTLAWGVNFPAHMVVVKGTEYYDGKTKNYVDYPITDVLQMVGRAGRPQFDTEGVAQVLCHEPKKGFYRKFLYDPFPVESALHKQLHVHVNAEIVAGTITTRQDAVDYLTWTYLFRRLVKNPSYYGVEDRSPKAVTIFISTLVANVLDELEACGCIASPGDDEDDDVSRKGTGMSGFGSNDDEKDPDALACTVLGRLCSYYYLSHKTVRYFDVHIEADSSHVDVLKALCEAEEFNELPVRHNEDKLNLVLSQSLPYPINPNNAESPHVKAFLLFQAHFERASLPISDYYTDLKSALDNAVRVVQAMVDITSNNGHLYAALRCMSLLQCMVQGIWWHSSTLLQIPHVTAGMLPTIASRCGNLEHAAQVANSSITALQTLQEVLRDDCGLSETQLREAMAAIHGFPLIDVRLRLSRTPDRTSNSGDAEHSDAGSETAADVAYTLTVHLTRLSVHRKHVVAPHFTKPKDEQYWLVVGNEKTGELIALKRVNRLVNRVETTLSFEWDDEWAEFAEGGTVALSLYVVCDSYVGLDQQYNFSVPVPVDV</sequence>
<dbReference type="Pfam" id="PF00271">
    <property type="entry name" value="Helicase_C"/>
    <property type="match status" value="2"/>
</dbReference>
<dbReference type="InterPro" id="IPR057842">
    <property type="entry name" value="WH_MER3"/>
</dbReference>
<evidence type="ECO:0000313" key="10">
    <source>
        <dbReference type="Proteomes" id="UP000007350"/>
    </source>
</evidence>